<dbReference type="PANTHER" id="PTHR11022">
    <property type="entry name" value="PEPTIDOGLYCAN RECOGNITION PROTEIN"/>
    <property type="match status" value="1"/>
</dbReference>
<organism evidence="6 7">
    <name type="scientific">Cellulomonas flavigena (strain ATCC 482 / DSM 20109 / BCRC 11376 / JCM 18109 / NBRC 3775 / NCIMB 8073 / NRS 134)</name>
    <dbReference type="NCBI Taxonomy" id="446466"/>
    <lineage>
        <taxon>Bacteria</taxon>
        <taxon>Bacillati</taxon>
        <taxon>Actinomycetota</taxon>
        <taxon>Actinomycetes</taxon>
        <taxon>Micrococcales</taxon>
        <taxon>Cellulomonadaceae</taxon>
        <taxon>Cellulomonas</taxon>
    </lineage>
</organism>
<evidence type="ECO:0000259" key="4">
    <source>
        <dbReference type="SMART" id="SM00644"/>
    </source>
</evidence>
<keyword evidence="3" id="KW-0732">Signal</keyword>
<dbReference type="RefSeq" id="WP_013117603.1">
    <property type="nucleotide sequence ID" value="NC_014151.1"/>
</dbReference>
<dbReference type="InterPro" id="IPR006619">
    <property type="entry name" value="PGRP_domain_met/bac"/>
</dbReference>
<feature type="domain" description="N-acetylmuramoyl-L-alanine amidase" evidence="4">
    <location>
        <begin position="256"/>
        <end position="420"/>
    </location>
</feature>
<dbReference type="Gene3D" id="3.40.80.10">
    <property type="entry name" value="Peptidoglycan recognition protein-like"/>
    <property type="match status" value="1"/>
</dbReference>
<evidence type="ECO:0000256" key="2">
    <source>
        <dbReference type="SAM" id="MobiDB-lite"/>
    </source>
</evidence>
<dbReference type="SMART" id="SM00644">
    <property type="entry name" value="Ami_2"/>
    <property type="match status" value="1"/>
</dbReference>
<comment type="similarity">
    <text evidence="1">Belongs to the N-acetylmuramoyl-L-alanine amidase 2 family.</text>
</comment>
<dbReference type="AlphaFoldDB" id="D5UHE8"/>
<keyword evidence="7" id="KW-1185">Reference proteome</keyword>
<dbReference type="Pfam" id="PF08310">
    <property type="entry name" value="LGFP"/>
    <property type="match status" value="7"/>
</dbReference>
<feature type="domain" description="Peptidoglycan recognition protein family" evidence="5">
    <location>
        <begin position="244"/>
        <end position="391"/>
    </location>
</feature>
<feature type="compositionally biased region" description="Low complexity" evidence="2">
    <location>
        <begin position="84"/>
        <end position="94"/>
    </location>
</feature>
<dbReference type="EMBL" id="CP001964">
    <property type="protein sequence ID" value="ADG75269.1"/>
    <property type="molecule type" value="Genomic_DNA"/>
</dbReference>
<dbReference type="InterPro" id="IPR036505">
    <property type="entry name" value="Amidase/PGRP_sf"/>
</dbReference>
<evidence type="ECO:0000313" key="7">
    <source>
        <dbReference type="Proteomes" id="UP000000849"/>
    </source>
</evidence>
<dbReference type="SUPFAM" id="SSF55846">
    <property type="entry name" value="N-acetylmuramoyl-L-alanine amidase-like"/>
    <property type="match status" value="1"/>
</dbReference>
<dbReference type="InterPro" id="IPR006311">
    <property type="entry name" value="TAT_signal"/>
</dbReference>
<dbReference type="GO" id="GO:0009253">
    <property type="term" value="P:peptidoglycan catabolic process"/>
    <property type="evidence" value="ECO:0007669"/>
    <property type="project" value="InterPro"/>
</dbReference>
<dbReference type="STRING" id="446466.Cfla_2379"/>
<dbReference type="CDD" id="cd06583">
    <property type="entry name" value="PGRP"/>
    <property type="match status" value="1"/>
</dbReference>
<feature type="compositionally biased region" description="Acidic residues" evidence="2">
    <location>
        <begin position="163"/>
        <end position="173"/>
    </location>
</feature>
<dbReference type="eggNOG" id="COG5479">
    <property type="taxonomic scope" value="Bacteria"/>
</dbReference>
<dbReference type="GO" id="GO:0008270">
    <property type="term" value="F:zinc ion binding"/>
    <property type="evidence" value="ECO:0007669"/>
    <property type="project" value="InterPro"/>
</dbReference>
<name>D5UHE8_CELFN</name>
<dbReference type="InterPro" id="IPR002502">
    <property type="entry name" value="Amidase_domain"/>
</dbReference>
<feature type="region of interest" description="Disordered" evidence="2">
    <location>
        <begin position="157"/>
        <end position="185"/>
    </location>
</feature>
<evidence type="ECO:0000256" key="3">
    <source>
        <dbReference type="SAM" id="SignalP"/>
    </source>
</evidence>
<dbReference type="InterPro" id="IPR015510">
    <property type="entry name" value="PGRP"/>
</dbReference>
<dbReference type="Proteomes" id="UP000000849">
    <property type="component" value="Chromosome"/>
</dbReference>
<feature type="signal peptide" evidence="3">
    <location>
        <begin position="1"/>
        <end position="31"/>
    </location>
</feature>
<dbReference type="OrthoDB" id="514320at2"/>
<proteinExistence type="inferred from homology"/>
<dbReference type="HOGENOM" id="CLU_314906_0_0_11"/>
<gene>
    <name evidence="6" type="ordered locus">Cfla_2379</name>
</gene>
<dbReference type="Pfam" id="PF01510">
    <property type="entry name" value="Amidase_2"/>
    <property type="match status" value="1"/>
</dbReference>
<dbReference type="SMART" id="SM00701">
    <property type="entry name" value="PGRP"/>
    <property type="match status" value="1"/>
</dbReference>
<evidence type="ECO:0000259" key="5">
    <source>
        <dbReference type="SMART" id="SM00701"/>
    </source>
</evidence>
<accession>D5UHE8</accession>
<reference evidence="6 7" key="1">
    <citation type="journal article" date="2010" name="Stand. Genomic Sci.">
        <title>Complete genome sequence of Cellulomonas flavigena type strain (134).</title>
        <authorList>
            <person name="Abt B."/>
            <person name="Foster B."/>
            <person name="Lapidus A."/>
            <person name="Clum A."/>
            <person name="Sun H."/>
            <person name="Pukall R."/>
            <person name="Lucas S."/>
            <person name="Glavina Del Rio T."/>
            <person name="Nolan M."/>
            <person name="Tice H."/>
            <person name="Cheng J.F."/>
            <person name="Pitluck S."/>
            <person name="Liolios K."/>
            <person name="Ivanova N."/>
            <person name="Mavromatis K."/>
            <person name="Ovchinnikova G."/>
            <person name="Pati A."/>
            <person name="Goodwin L."/>
            <person name="Chen A."/>
            <person name="Palaniappan K."/>
            <person name="Land M."/>
            <person name="Hauser L."/>
            <person name="Chang Y.J."/>
            <person name="Jeffries C.D."/>
            <person name="Rohde M."/>
            <person name="Goker M."/>
            <person name="Woyke T."/>
            <person name="Bristow J."/>
            <person name="Eisen J.A."/>
            <person name="Markowitz V."/>
            <person name="Hugenholtz P."/>
            <person name="Kyrpides N.C."/>
            <person name="Klenk H.P."/>
        </authorList>
    </citation>
    <scope>NUCLEOTIDE SEQUENCE [LARGE SCALE GENOMIC DNA]</scope>
    <source>
        <strain evidence="7">ATCC 482 / DSM 20109 / BCRC 11376 / JCM 18109 / NBRC 3775 / NCIMB 8073 / NRS 134</strain>
    </source>
</reference>
<protein>
    <submittedName>
        <fullName evidence="6">N-acetylmuramoyl-L-alanine amidase family 2</fullName>
    </submittedName>
</protein>
<feature type="region of interest" description="Disordered" evidence="2">
    <location>
        <begin position="65"/>
        <end position="107"/>
    </location>
</feature>
<evidence type="ECO:0000256" key="1">
    <source>
        <dbReference type="ARBA" id="ARBA00007553"/>
    </source>
</evidence>
<dbReference type="KEGG" id="cfl:Cfla_2379"/>
<sequence>MRRRDAWRRTITVAVALTAALGAAAAGPAAAADDTPLPVVTDAPADEHTGAAPQVDVAELDVVAPASDGTPPAEPTTPAPAPAADPGGVPSAPGATPPPTTGTADELVLQDPAGPRVLSAVVEPDAEFQTVALTWPVDADVSDLAPQVRTRTTDGWSDWVPLETDESAPDEGTADARAQRRGGTPSVWVGASDAVQISVAAVATEQLEDVRLAVVGSEVDETAVPDVAGATRGMSPLAAATQAPAVVSRAQWGARAQVCTPDTAQRVSAVVVHHTAGSNAYASPAEAMAQIRNDQRYHIESRGWCDIGYNFLVDHWGNIYEGRAGSLTSPVVGVHAGGFNTGTVGVSMLGTFGTVAPSSAMRDAVARIAAWRLAAYDVDPRGSSTWTTSGGENSRWPGGGVVHLPNVFGHRDVAFTACPGDQGYATLGAVRSAAGSYWDAATDWRGGPSVSPQMRLLWDRTGGPSGPLGVPVAGQRCGLTPDGCVQQFSGASVYWSRATGAQAVGGLVLARWLSSGGPAAGIGYPTSTVFGCPASGCVQTFQGGVVAWSGATGAHLVGGLIHVRFAAVGGVRELGYPTSTVLGCDAVAGCRQTFQRSDITWSGATGAHAIGGIIGATWQRAGGASGPLGYPSSTTLACDPTAGCTQRFAGGAISWTQKGGAVAMGAEVAQEWLDQGGARTVGYPTATVLGCGAAVCEQPFGGTVAVWRPGQRAGLVGGLILQRWRAVGGASTLGVPTTSVLGCDPTAGCTQWFTDGAVSWSGRTGAQAVPGATAGRWREIGAATATGHPVETRTSCPASGACLQRFERATLASSPTTGTHSVGGIIESAWRGTGGVTGPLGLPTSTVLGCDPGAGCTQQFVGGSVHWSAATGARTRIGS</sequence>
<evidence type="ECO:0000313" key="6">
    <source>
        <dbReference type="EMBL" id="ADG75269.1"/>
    </source>
</evidence>
<dbReference type="GO" id="GO:0008745">
    <property type="term" value="F:N-acetylmuramoyl-L-alanine amidase activity"/>
    <property type="evidence" value="ECO:0007669"/>
    <property type="project" value="InterPro"/>
</dbReference>
<dbReference type="InterPro" id="IPR013207">
    <property type="entry name" value="LGFP"/>
</dbReference>
<feature type="chain" id="PRO_5003077413" evidence="3">
    <location>
        <begin position="32"/>
        <end position="879"/>
    </location>
</feature>
<dbReference type="PROSITE" id="PS51318">
    <property type="entry name" value="TAT"/>
    <property type="match status" value="1"/>
</dbReference>
<dbReference type="PANTHER" id="PTHR11022:SF41">
    <property type="entry name" value="PEPTIDOGLYCAN-RECOGNITION PROTEIN LC-RELATED"/>
    <property type="match status" value="1"/>
</dbReference>
<feature type="compositionally biased region" description="Pro residues" evidence="2">
    <location>
        <begin position="72"/>
        <end position="83"/>
    </location>
</feature>